<proteinExistence type="predicted"/>
<gene>
    <name evidence="1" type="ORF">QUF54_03300</name>
</gene>
<dbReference type="EMBL" id="JAUCGM010000127">
    <property type="protein sequence ID" value="MDM8562360.1"/>
    <property type="molecule type" value="Genomic_DNA"/>
</dbReference>
<evidence type="ECO:0008006" key="3">
    <source>
        <dbReference type="Google" id="ProtNLM"/>
    </source>
</evidence>
<sequence>MKSNRHKPQVVILCEDIRHYHFARKYLRCHGFKRIIPKICPKGRSSGEQYVRTHYAAEVKAYRSQANYLHIALVVVIDADLKSIDERITALNESQKMIELEQAPRSETEKIAIFVPARNIETWIHYINGNDCNETESYKILYQKGTSPSQFAEKLAKKICPQGLPEEAPSSLYHACNELNRLQVD</sequence>
<comment type="caution">
    <text evidence="1">The sequence shown here is derived from an EMBL/GenBank/DDBJ whole genome shotgun (WGS) entry which is preliminary data.</text>
</comment>
<evidence type="ECO:0000313" key="1">
    <source>
        <dbReference type="EMBL" id="MDM8562360.1"/>
    </source>
</evidence>
<accession>A0ABT7VRR3</accession>
<dbReference type="Proteomes" id="UP001171945">
    <property type="component" value="Unassembled WGS sequence"/>
</dbReference>
<protein>
    <recommendedName>
        <fullName evidence="3">DUF4276 family protein</fullName>
    </recommendedName>
</protein>
<keyword evidence="2" id="KW-1185">Reference proteome</keyword>
<organism evidence="1 2">
    <name type="scientific">Candidatus Marithioploca araucensis</name>
    <dbReference type="NCBI Taxonomy" id="70273"/>
    <lineage>
        <taxon>Bacteria</taxon>
        <taxon>Pseudomonadati</taxon>
        <taxon>Pseudomonadota</taxon>
        <taxon>Gammaproteobacteria</taxon>
        <taxon>Thiotrichales</taxon>
        <taxon>Thiotrichaceae</taxon>
        <taxon>Candidatus Marithioploca</taxon>
    </lineage>
</organism>
<name>A0ABT7VRR3_9GAMM</name>
<reference evidence="1" key="1">
    <citation type="submission" date="2023-06" db="EMBL/GenBank/DDBJ databases">
        <title>Uncultivated large filamentous bacteria from sulfidic sediments reveal new species and different genomic features in energy metabolism and defense.</title>
        <authorList>
            <person name="Fonseca A."/>
        </authorList>
    </citation>
    <scope>NUCLEOTIDE SEQUENCE</scope>
    <source>
        <strain evidence="1">HSG4</strain>
    </source>
</reference>
<evidence type="ECO:0000313" key="2">
    <source>
        <dbReference type="Proteomes" id="UP001171945"/>
    </source>
</evidence>